<dbReference type="InterPro" id="IPR007560">
    <property type="entry name" value="Restrct_endonuc_IV_Mrr"/>
</dbReference>
<accession>A0A285JHP9</accession>
<dbReference type="GO" id="GO:0015666">
    <property type="term" value="F:restriction endodeoxyribonuclease activity"/>
    <property type="evidence" value="ECO:0007669"/>
    <property type="project" value="TreeGrafter"/>
</dbReference>
<dbReference type="InterPro" id="IPR007759">
    <property type="entry name" value="Asxl_HARE-HTH"/>
</dbReference>
<evidence type="ECO:0000256" key="1">
    <source>
        <dbReference type="ARBA" id="ARBA00023163"/>
    </source>
</evidence>
<dbReference type="InterPro" id="IPR052906">
    <property type="entry name" value="Type_IV_Methyl-Rstrct_Enzyme"/>
</dbReference>
<feature type="domain" description="HTH HARE-type" evidence="2">
    <location>
        <begin position="1"/>
        <end position="80"/>
    </location>
</feature>
<gene>
    <name evidence="3" type="ORF">SAMN06297280_3514</name>
</gene>
<name>A0A285JHP9_9GAMM</name>
<dbReference type="GO" id="GO:0006355">
    <property type="term" value="P:regulation of DNA-templated transcription"/>
    <property type="evidence" value="ECO:0007669"/>
    <property type="project" value="InterPro"/>
</dbReference>
<dbReference type="GO" id="GO:0009307">
    <property type="term" value="P:DNA restriction-modification system"/>
    <property type="evidence" value="ECO:0007669"/>
    <property type="project" value="InterPro"/>
</dbReference>
<dbReference type="Pfam" id="PF05066">
    <property type="entry name" value="HARE-HTH"/>
    <property type="match status" value="1"/>
</dbReference>
<dbReference type="GO" id="GO:0003677">
    <property type="term" value="F:DNA binding"/>
    <property type="evidence" value="ECO:0007669"/>
    <property type="project" value="InterPro"/>
</dbReference>
<dbReference type="RefSeq" id="WP_097112689.1">
    <property type="nucleotide sequence ID" value="NZ_OBEB01000008.1"/>
</dbReference>
<sequence length="274" mass="30732">MTIVEAIKTVLSKFKDGLPYTEIYKKIVEQKLYEFGAKDPQAIVRAKLRQHCYGVEYPSASPTKHFISDGGRGNKALYRIWDGQEKLSPKVANKKASGNELPEELIHQLHIDHINNIKNQMMDAIYNSDPGFFEKLVLKLLSRMGFGWDKDKSAFHVGGPNDRGIDGVIFEDQLGLDRVYIQAKRYGKNNGVGSSDVHRFIGAMNTKNANKGVFITSSYFTDGAMYEARDARNISLVLIDGERLSKHLLENGLGVSVAESYKIYTIDSDAFKDS</sequence>
<organism evidence="3 4">
    <name type="scientific">Arsukibacterium tuosuense</name>
    <dbReference type="NCBI Taxonomy" id="1323745"/>
    <lineage>
        <taxon>Bacteria</taxon>
        <taxon>Pseudomonadati</taxon>
        <taxon>Pseudomonadota</taxon>
        <taxon>Gammaproteobacteria</taxon>
        <taxon>Chromatiales</taxon>
        <taxon>Chromatiaceae</taxon>
        <taxon>Arsukibacterium</taxon>
    </lineage>
</organism>
<dbReference type="OrthoDB" id="9803736at2"/>
<evidence type="ECO:0000259" key="2">
    <source>
        <dbReference type="PROSITE" id="PS51913"/>
    </source>
</evidence>
<dbReference type="InterPro" id="IPR011856">
    <property type="entry name" value="tRNA_endonuc-like_dom_sf"/>
</dbReference>
<dbReference type="EMBL" id="OBEB01000008">
    <property type="protein sequence ID" value="SNY58906.1"/>
    <property type="molecule type" value="Genomic_DNA"/>
</dbReference>
<dbReference type="InterPro" id="IPR011335">
    <property type="entry name" value="Restrct_endonuc-II-like"/>
</dbReference>
<evidence type="ECO:0000313" key="3">
    <source>
        <dbReference type="EMBL" id="SNY58906.1"/>
    </source>
</evidence>
<dbReference type="PANTHER" id="PTHR30015:SF7">
    <property type="entry name" value="TYPE IV METHYL-DIRECTED RESTRICTION ENZYME ECOKMRR"/>
    <property type="match status" value="1"/>
</dbReference>
<dbReference type="AlphaFoldDB" id="A0A285JHP9"/>
<proteinExistence type="predicted"/>
<dbReference type="Gene3D" id="3.40.1350.10">
    <property type="match status" value="1"/>
</dbReference>
<reference evidence="4" key="1">
    <citation type="submission" date="2017-09" db="EMBL/GenBank/DDBJ databases">
        <authorList>
            <person name="Varghese N."/>
            <person name="Submissions S."/>
        </authorList>
    </citation>
    <scope>NUCLEOTIDE SEQUENCE [LARGE SCALE GENOMIC DNA]</scope>
    <source>
        <strain evidence="4">CGMCC 1.12461</strain>
    </source>
</reference>
<dbReference type="Pfam" id="PF04471">
    <property type="entry name" value="Mrr_cat"/>
    <property type="match status" value="1"/>
</dbReference>
<evidence type="ECO:0000313" key="4">
    <source>
        <dbReference type="Proteomes" id="UP000219353"/>
    </source>
</evidence>
<keyword evidence="1" id="KW-0804">Transcription</keyword>
<dbReference type="SUPFAM" id="SSF52980">
    <property type="entry name" value="Restriction endonuclease-like"/>
    <property type="match status" value="1"/>
</dbReference>
<dbReference type="PANTHER" id="PTHR30015">
    <property type="entry name" value="MRR RESTRICTION SYSTEM PROTEIN"/>
    <property type="match status" value="1"/>
</dbReference>
<protein>
    <submittedName>
        <fullName evidence="3">Restriction system protein</fullName>
    </submittedName>
</protein>
<keyword evidence="4" id="KW-1185">Reference proteome</keyword>
<dbReference type="Proteomes" id="UP000219353">
    <property type="component" value="Unassembled WGS sequence"/>
</dbReference>
<dbReference type="PROSITE" id="PS51913">
    <property type="entry name" value="HTH_HARE"/>
    <property type="match status" value="1"/>
</dbReference>